<sequence>MRIRQKDLPPVAKQQFMRVSGNGDERSDFSRTCCFGKNLPPPPCLEASHTFSQICRIFNTQHRITGITSATVRPRLANEDLFGNEWLLLGEPRSGNSCACVMGKGALETTLRHNGILAEE</sequence>
<name>A0A6H5HQ25_9HEMI</name>
<proteinExistence type="predicted"/>
<organism evidence="1 2">
    <name type="scientific">Nesidiocoris tenuis</name>
    <dbReference type="NCBI Taxonomy" id="355587"/>
    <lineage>
        <taxon>Eukaryota</taxon>
        <taxon>Metazoa</taxon>
        <taxon>Ecdysozoa</taxon>
        <taxon>Arthropoda</taxon>
        <taxon>Hexapoda</taxon>
        <taxon>Insecta</taxon>
        <taxon>Pterygota</taxon>
        <taxon>Neoptera</taxon>
        <taxon>Paraneoptera</taxon>
        <taxon>Hemiptera</taxon>
        <taxon>Heteroptera</taxon>
        <taxon>Panheteroptera</taxon>
        <taxon>Cimicomorpha</taxon>
        <taxon>Miridae</taxon>
        <taxon>Dicyphina</taxon>
        <taxon>Nesidiocoris</taxon>
    </lineage>
</organism>
<protein>
    <submittedName>
        <fullName evidence="1">Uncharacterized protein</fullName>
    </submittedName>
</protein>
<evidence type="ECO:0000313" key="1">
    <source>
        <dbReference type="EMBL" id="CAB0019045.1"/>
    </source>
</evidence>
<gene>
    <name evidence="1" type="ORF">NTEN_LOCUS22757</name>
</gene>
<evidence type="ECO:0000313" key="2">
    <source>
        <dbReference type="Proteomes" id="UP000479000"/>
    </source>
</evidence>
<reference evidence="1 2" key="1">
    <citation type="submission" date="2020-02" db="EMBL/GenBank/DDBJ databases">
        <authorList>
            <person name="Ferguson B K."/>
        </authorList>
    </citation>
    <scope>NUCLEOTIDE SEQUENCE [LARGE SCALE GENOMIC DNA]</scope>
</reference>
<keyword evidence="2" id="KW-1185">Reference proteome</keyword>
<dbReference type="AlphaFoldDB" id="A0A6H5HQ25"/>
<dbReference type="Proteomes" id="UP000479000">
    <property type="component" value="Unassembled WGS sequence"/>
</dbReference>
<accession>A0A6H5HQ25</accession>
<dbReference type="EMBL" id="CADCXU010033681">
    <property type="protein sequence ID" value="CAB0019045.1"/>
    <property type="molecule type" value="Genomic_DNA"/>
</dbReference>